<evidence type="ECO:0000313" key="2">
    <source>
        <dbReference type="EMBL" id="GHE06336.1"/>
    </source>
</evidence>
<feature type="compositionally biased region" description="Basic and acidic residues" evidence="1">
    <location>
        <begin position="72"/>
        <end position="81"/>
    </location>
</feature>
<proteinExistence type="predicted"/>
<dbReference type="EMBL" id="BMVG01000010">
    <property type="protein sequence ID" value="GHE06336.1"/>
    <property type="molecule type" value="Genomic_DNA"/>
</dbReference>
<dbReference type="AlphaFoldDB" id="A0A919D3R2"/>
<evidence type="ECO:0000313" key="3">
    <source>
        <dbReference type="Proteomes" id="UP000655443"/>
    </source>
</evidence>
<feature type="region of interest" description="Disordered" evidence="1">
    <location>
        <begin position="59"/>
        <end position="81"/>
    </location>
</feature>
<name>A0A919D3R2_9ACTN</name>
<reference evidence="2" key="1">
    <citation type="journal article" date="2014" name="Int. J. Syst. Evol. Microbiol.">
        <title>Complete genome sequence of Corynebacterium casei LMG S-19264T (=DSM 44701T), isolated from a smear-ripened cheese.</title>
        <authorList>
            <consortium name="US DOE Joint Genome Institute (JGI-PGF)"/>
            <person name="Walter F."/>
            <person name="Albersmeier A."/>
            <person name="Kalinowski J."/>
            <person name="Ruckert C."/>
        </authorList>
    </citation>
    <scope>NUCLEOTIDE SEQUENCE</scope>
    <source>
        <strain evidence="2">JCM 4714</strain>
    </source>
</reference>
<reference evidence="2" key="2">
    <citation type="submission" date="2020-09" db="EMBL/GenBank/DDBJ databases">
        <authorList>
            <person name="Sun Q."/>
            <person name="Ohkuma M."/>
        </authorList>
    </citation>
    <scope>NUCLEOTIDE SEQUENCE</scope>
    <source>
        <strain evidence="2">JCM 4714</strain>
    </source>
</reference>
<sequence length="81" mass="8855">MPRTRAGGEIHPDPHLHLHLHAYQLMRGVGNPCIGADSNPRYDARRLVELLVAGLRADHADSVARRPGNRSCRSEPDAAGQ</sequence>
<organism evidence="2 3">
    <name type="scientific">Streptomyces alanosinicus</name>
    <dbReference type="NCBI Taxonomy" id="68171"/>
    <lineage>
        <taxon>Bacteria</taxon>
        <taxon>Bacillati</taxon>
        <taxon>Actinomycetota</taxon>
        <taxon>Actinomycetes</taxon>
        <taxon>Kitasatosporales</taxon>
        <taxon>Streptomycetaceae</taxon>
        <taxon>Streptomyces</taxon>
    </lineage>
</organism>
<comment type="caution">
    <text evidence="2">The sequence shown here is derived from an EMBL/GenBank/DDBJ whole genome shotgun (WGS) entry which is preliminary data.</text>
</comment>
<evidence type="ECO:0000256" key="1">
    <source>
        <dbReference type="SAM" id="MobiDB-lite"/>
    </source>
</evidence>
<gene>
    <name evidence="2" type="ORF">GCM10010339_46190</name>
</gene>
<accession>A0A919D3R2</accession>
<protein>
    <submittedName>
        <fullName evidence="2">Uncharacterized protein</fullName>
    </submittedName>
</protein>
<dbReference type="Proteomes" id="UP000655443">
    <property type="component" value="Unassembled WGS sequence"/>
</dbReference>
<keyword evidence="3" id="KW-1185">Reference proteome</keyword>